<dbReference type="AlphaFoldDB" id="X1TIG5"/>
<gene>
    <name evidence="1" type="ORF">S12H4_50326</name>
</gene>
<reference evidence="1" key="1">
    <citation type="journal article" date="2014" name="Front. Microbiol.">
        <title>High frequency of phylogenetically diverse reductive dehalogenase-homologous genes in deep subseafloor sedimentary metagenomes.</title>
        <authorList>
            <person name="Kawai M."/>
            <person name="Futagami T."/>
            <person name="Toyoda A."/>
            <person name="Takaki Y."/>
            <person name="Nishi S."/>
            <person name="Hori S."/>
            <person name="Arai W."/>
            <person name="Tsubouchi T."/>
            <person name="Morono Y."/>
            <person name="Uchiyama I."/>
            <person name="Ito T."/>
            <person name="Fujiyama A."/>
            <person name="Inagaki F."/>
            <person name="Takami H."/>
        </authorList>
    </citation>
    <scope>NUCLEOTIDE SEQUENCE</scope>
    <source>
        <strain evidence="1">Expedition CK06-06</strain>
    </source>
</reference>
<proteinExistence type="predicted"/>
<feature type="non-terminal residue" evidence="1">
    <location>
        <position position="138"/>
    </location>
</feature>
<protein>
    <submittedName>
        <fullName evidence="1">Uncharacterized protein</fullName>
    </submittedName>
</protein>
<organism evidence="1">
    <name type="scientific">marine sediment metagenome</name>
    <dbReference type="NCBI Taxonomy" id="412755"/>
    <lineage>
        <taxon>unclassified sequences</taxon>
        <taxon>metagenomes</taxon>
        <taxon>ecological metagenomes</taxon>
    </lineage>
</organism>
<sequence>MAKVDKVRLEVVEQLRGIIDIYQDKRTGPIARSWPRKPKPPYTALQAESMAVFGIANTSMHRLSDKMLEAWRITTFGVKPSWTDVYRAIIMKYWYLTRTIAPIAVNYNVIETDTQFKVEWEILQLYIDPLTPEEIYKA</sequence>
<accession>X1TIG5</accession>
<evidence type="ECO:0000313" key="1">
    <source>
        <dbReference type="EMBL" id="GAJ05044.1"/>
    </source>
</evidence>
<dbReference type="EMBL" id="BARW01031679">
    <property type="protein sequence ID" value="GAJ05044.1"/>
    <property type="molecule type" value="Genomic_DNA"/>
</dbReference>
<name>X1TIG5_9ZZZZ</name>
<comment type="caution">
    <text evidence="1">The sequence shown here is derived from an EMBL/GenBank/DDBJ whole genome shotgun (WGS) entry which is preliminary data.</text>
</comment>